<dbReference type="GeneID" id="39601977"/>
<reference evidence="1 2" key="1">
    <citation type="journal article" date="2018" name="Front. Microbiol.">
        <title>Genomic and genetic insights into a cosmopolitan fungus, Paecilomyces variotii (Eurotiales).</title>
        <authorList>
            <person name="Urquhart A.S."/>
            <person name="Mondo S.J."/>
            <person name="Makela M.R."/>
            <person name="Hane J.K."/>
            <person name="Wiebenga A."/>
            <person name="He G."/>
            <person name="Mihaltcheva S."/>
            <person name="Pangilinan J."/>
            <person name="Lipzen A."/>
            <person name="Barry K."/>
            <person name="de Vries R.P."/>
            <person name="Grigoriev I.V."/>
            <person name="Idnurm A."/>
        </authorList>
    </citation>
    <scope>NUCLEOTIDE SEQUENCE [LARGE SCALE GENOMIC DNA]</scope>
    <source>
        <strain evidence="1 2">CBS 101075</strain>
    </source>
</reference>
<keyword evidence="1" id="KW-0436">Ligase</keyword>
<dbReference type="GO" id="GO:0016874">
    <property type="term" value="F:ligase activity"/>
    <property type="evidence" value="ECO:0007669"/>
    <property type="project" value="UniProtKB-KW"/>
</dbReference>
<gene>
    <name evidence="1" type="ORF">C8Q69DRAFT_505364</name>
</gene>
<dbReference type="EMBL" id="RCNU01000002">
    <property type="protein sequence ID" value="RWQ98746.1"/>
    <property type="molecule type" value="Genomic_DNA"/>
</dbReference>
<dbReference type="PANTHER" id="PTHR36847:SF1">
    <property type="entry name" value="AMIDOLIGASE ENZYME"/>
    <property type="match status" value="1"/>
</dbReference>
<keyword evidence="2" id="KW-1185">Reference proteome</keyword>
<name>A0A443I3Z0_BYSSP</name>
<dbReference type="STRING" id="264951.A0A443I3Z0"/>
<comment type="caution">
    <text evidence="1">The sequence shown here is derived from an EMBL/GenBank/DDBJ whole genome shotgun (WGS) entry which is preliminary data.</text>
</comment>
<accession>A0A443I3Z0</accession>
<dbReference type="Pfam" id="PF12224">
    <property type="entry name" value="Amidoligase_2"/>
    <property type="match status" value="1"/>
</dbReference>
<dbReference type="Proteomes" id="UP000283841">
    <property type="component" value="Unassembled WGS sequence"/>
</dbReference>
<proteinExistence type="predicted"/>
<dbReference type="VEuPathDB" id="FungiDB:C8Q69DRAFT_505364"/>
<protein>
    <submittedName>
        <fullName evidence="1">Putative amidoligase enzyme-domain-containing protein</fullName>
    </submittedName>
</protein>
<evidence type="ECO:0000313" key="1">
    <source>
        <dbReference type="EMBL" id="RWQ98746.1"/>
    </source>
</evidence>
<evidence type="ECO:0000313" key="2">
    <source>
        <dbReference type="Proteomes" id="UP000283841"/>
    </source>
</evidence>
<dbReference type="PANTHER" id="PTHR36847">
    <property type="entry name" value="AMIDOLIGASE ENZYME"/>
    <property type="match status" value="1"/>
</dbReference>
<organism evidence="1 2">
    <name type="scientific">Byssochlamys spectabilis</name>
    <name type="common">Paecilomyces variotii</name>
    <dbReference type="NCBI Taxonomy" id="264951"/>
    <lineage>
        <taxon>Eukaryota</taxon>
        <taxon>Fungi</taxon>
        <taxon>Dikarya</taxon>
        <taxon>Ascomycota</taxon>
        <taxon>Pezizomycotina</taxon>
        <taxon>Eurotiomycetes</taxon>
        <taxon>Eurotiomycetidae</taxon>
        <taxon>Eurotiales</taxon>
        <taxon>Thermoascaceae</taxon>
        <taxon>Paecilomyces</taxon>
    </lineage>
</organism>
<dbReference type="InterPro" id="IPR022025">
    <property type="entry name" value="Amidoligase_2"/>
</dbReference>
<sequence length="339" mass="38967">MSSAFKFGVELELLLSGRFENEFSDLKQFANHVASCYNRRTGRHDRKIHEDLDGDYKGEDADKEWSLTEDCTVRADRADQWPIEIVSPILVFGTQEWRDDIRKLFTNIRSFCRIECNDSCGLHIHISPPGSSQWSIETLRSLCRSLIYFENGFQVLLPQHRRANYFAASNRYDNPRLNGRSLGDIFEAIDQCELGPDITDLMNDGGKKYFACNFLNLWHGRSMTVEFRQAPGAPREQDCLPWVELIVAFVHAARDLGTPGQLRSFSQDVQGLHRFITRNQPSGMNRTILDSLFRGKTGAIHPRAVPPPTEGERWIIEAKEEEDGRKNMMLKKMGRVLQR</sequence>
<dbReference type="RefSeq" id="XP_028488391.1">
    <property type="nucleotide sequence ID" value="XM_028632700.1"/>
</dbReference>
<dbReference type="AlphaFoldDB" id="A0A443I3Z0"/>